<dbReference type="InterPro" id="IPR011006">
    <property type="entry name" value="CheY-like_superfamily"/>
</dbReference>
<evidence type="ECO:0000259" key="5">
    <source>
        <dbReference type="PROSITE" id="PS50109"/>
    </source>
</evidence>
<feature type="domain" description="PAC" evidence="7">
    <location>
        <begin position="396"/>
        <end position="448"/>
    </location>
</feature>
<dbReference type="InterPro" id="IPR013655">
    <property type="entry name" value="PAS_fold_3"/>
</dbReference>
<dbReference type="Pfam" id="PF00512">
    <property type="entry name" value="HisKA"/>
    <property type="match status" value="1"/>
</dbReference>
<proteinExistence type="predicted"/>
<evidence type="ECO:0000256" key="1">
    <source>
        <dbReference type="ARBA" id="ARBA00000085"/>
    </source>
</evidence>
<sequence>MHRRDALRLRTIVLGAALILAFVGSATYDGWRLHQQITAANERELGNLAKALGAEAARSLEAVDVLLRETADWYEGADAPRRPAAIANGLATRAAGVAQVSVLSIVGADGQQLARSRETGEPMANVADRPYFQRQREQAQEGLFINEPIVTRTERIPALVLSRRLDGPDGGFDGVVTAIVTLQQLQTAYTALDLGERSSLVLTLADGTLVARQPPAAALEGRVKYPELVALKGGELIDRSTSPVDGRTKLVASVGVGQQPLVLAITRDEEQALLPWVDEMRSAVVRTVLLSLLVLATIAGLLRQMRRLERGEAALRASEERYAMVMEAASEGHIEWHLADGAVFPSERWAALHGVDPSVRLAHADALVRHVAVHPEDAEAVRQGIRDHLEGRTPAIEMDYRVQAQDGSWRWIHARGRRVLDGAGQPVRVFSSAIDISERRRAAEERTRLDARLQQTQKLEALGTLAGGIAHDFNNILGAILGFGEMAQQRAEAGSAIRRHVDQVMQSGARARLLVRRILDFSRNGVAERVPVNLQCVVEEVVAMLSPSLPATFHVQTQLTSGSSAVIGDPTQLYQVAMNLCTNAVQAMGDAGTVELSLTRVELAEGRALLHGQLQPGPHLCLAVGDTGPGIAPEVLARMFDPFFTTKKVGEGTGLGLSVVHGIVSDLGGAIDVCGRAPHGTLVSVWLPVCGETEAPMPAGQADWPAGAGQTIMVVDDERALLELAEELLAGLGYEPVGYPTAEAALAAFEAAPQRFDAVVTDLALPGLQGDALAERLLALRPGLPVLLVSGNLGAATEQQALAGGVRAVLHKPLAGRDLAEGLARALEGR</sequence>
<evidence type="ECO:0000256" key="2">
    <source>
        <dbReference type="ARBA" id="ARBA00012438"/>
    </source>
</evidence>
<dbReference type="OrthoDB" id="5389366at2"/>
<dbReference type="CDD" id="cd00082">
    <property type="entry name" value="HisKA"/>
    <property type="match status" value="1"/>
</dbReference>
<dbReference type="InterPro" id="IPR005467">
    <property type="entry name" value="His_kinase_dom"/>
</dbReference>
<dbReference type="NCBIfam" id="TIGR00229">
    <property type="entry name" value="sensory_box"/>
    <property type="match status" value="1"/>
</dbReference>
<comment type="catalytic activity">
    <reaction evidence="1">
        <text>ATP + protein L-histidine = ADP + protein N-phospho-L-histidine.</text>
        <dbReference type="EC" id="2.7.13.3"/>
    </reaction>
</comment>
<dbReference type="InterPro" id="IPR001610">
    <property type="entry name" value="PAC"/>
</dbReference>
<name>A0A368XXJ6_9BURK</name>
<dbReference type="Gene3D" id="3.40.50.2300">
    <property type="match status" value="1"/>
</dbReference>
<reference evidence="8 9" key="1">
    <citation type="submission" date="2018-07" db="EMBL/GenBank/DDBJ databases">
        <title>Genomic Encyclopedia of Type Strains, Phase IV (KMG-IV): sequencing the most valuable type-strain genomes for metagenomic binning, comparative biology and taxonomic classification.</title>
        <authorList>
            <person name="Goeker M."/>
        </authorList>
    </citation>
    <scope>NUCLEOTIDE SEQUENCE [LARGE SCALE GENOMIC DNA]</scope>
    <source>
        <strain evidence="8 9">DSM 21634</strain>
    </source>
</reference>
<dbReference type="PROSITE" id="PS50109">
    <property type="entry name" value="HIS_KIN"/>
    <property type="match status" value="1"/>
</dbReference>
<dbReference type="SUPFAM" id="SSF52172">
    <property type="entry name" value="CheY-like"/>
    <property type="match status" value="1"/>
</dbReference>
<dbReference type="InterPro" id="IPR004358">
    <property type="entry name" value="Sig_transdc_His_kin-like_C"/>
</dbReference>
<dbReference type="CDD" id="cd00130">
    <property type="entry name" value="PAS"/>
    <property type="match status" value="1"/>
</dbReference>
<dbReference type="InterPro" id="IPR000014">
    <property type="entry name" value="PAS"/>
</dbReference>
<evidence type="ECO:0000313" key="8">
    <source>
        <dbReference type="EMBL" id="RCW71257.1"/>
    </source>
</evidence>
<dbReference type="GO" id="GO:0000155">
    <property type="term" value="F:phosphorelay sensor kinase activity"/>
    <property type="evidence" value="ECO:0007669"/>
    <property type="project" value="InterPro"/>
</dbReference>
<dbReference type="InterPro" id="IPR036890">
    <property type="entry name" value="HATPase_C_sf"/>
</dbReference>
<gene>
    <name evidence="8" type="ORF">DES41_10476</name>
</gene>
<dbReference type="InterPro" id="IPR035965">
    <property type="entry name" value="PAS-like_dom_sf"/>
</dbReference>
<dbReference type="InterPro" id="IPR036097">
    <property type="entry name" value="HisK_dim/P_sf"/>
</dbReference>
<dbReference type="PRINTS" id="PR00344">
    <property type="entry name" value="BCTRLSENSOR"/>
</dbReference>
<comment type="caution">
    <text evidence="8">The sequence shown here is derived from an EMBL/GenBank/DDBJ whole genome shotgun (WGS) entry which is preliminary data.</text>
</comment>
<evidence type="ECO:0000313" key="9">
    <source>
        <dbReference type="Proteomes" id="UP000252884"/>
    </source>
</evidence>
<dbReference type="PANTHER" id="PTHR43065">
    <property type="entry name" value="SENSOR HISTIDINE KINASE"/>
    <property type="match status" value="1"/>
</dbReference>
<accession>A0A368XXJ6</accession>
<protein>
    <recommendedName>
        <fullName evidence="2">histidine kinase</fullName>
        <ecNumber evidence="2">2.7.13.3</ecNumber>
    </recommendedName>
</protein>
<feature type="domain" description="Response regulatory" evidence="6">
    <location>
        <begin position="711"/>
        <end position="827"/>
    </location>
</feature>
<dbReference type="SMART" id="SM00448">
    <property type="entry name" value="REC"/>
    <property type="match status" value="1"/>
</dbReference>
<dbReference type="SMART" id="SM00086">
    <property type="entry name" value="PAC"/>
    <property type="match status" value="1"/>
</dbReference>
<keyword evidence="9" id="KW-1185">Reference proteome</keyword>
<dbReference type="Pfam" id="PF00072">
    <property type="entry name" value="Response_reg"/>
    <property type="match status" value="1"/>
</dbReference>
<dbReference type="Pfam" id="PF02518">
    <property type="entry name" value="HATPase_c"/>
    <property type="match status" value="1"/>
</dbReference>
<dbReference type="Pfam" id="PF08447">
    <property type="entry name" value="PAS_3"/>
    <property type="match status" value="1"/>
</dbReference>
<dbReference type="InterPro" id="IPR003661">
    <property type="entry name" value="HisK_dim/P_dom"/>
</dbReference>
<dbReference type="Gene3D" id="1.10.287.130">
    <property type="match status" value="1"/>
</dbReference>
<dbReference type="AlphaFoldDB" id="A0A368XXJ6"/>
<dbReference type="EMBL" id="QPJK01000004">
    <property type="protein sequence ID" value="RCW71257.1"/>
    <property type="molecule type" value="Genomic_DNA"/>
</dbReference>
<evidence type="ECO:0000256" key="3">
    <source>
        <dbReference type="ARBA" id="ARBA00022553"/>
    </source>
</evidence>
<dbReference type="Gene3D" id="3.30.450.20">
    <property type="entry name" value="PAS domain"/>
    <property type="match status" value="3"/>
</dbReference>
<feature type="domain" description="Histidine kinase" evidence="5">
    <location>
        <begin position="468"/>
        <end position="691"/>
    </location>
</feature>
<dbReference type="EC" id="2.7.13.3" evidence="2"/>
<dbReference type="InterPro" id="IPR001789">
    <property type="entry name" value="Sig_transdc_resp-reg_receiver"/>
</dbReference>
<dbReference type="CDD" id="cd12914">
    <property type="entry name" value="PDC1_DGC_like"/>
    <property type="match status" value="1"/>
</dbReference>
<dbReference type="InterPro" id="IPR000700">
    <property type="entry name" value="PAS-assoc_C"/>
</dbReference>
<dbReference type="RefSeq" id="WP_114468511.1">
    <property type="nucleotide sequence ID" value="NZ_QPJK01000004.1"/>
</dbReference>
<evidence type="ECO:0000259" key="6">
    <source>
        <dbReference type="PROSITE" id="PS50110"/>
    </source>
</evidence>
<evidence type="ECO:0000256" key="4">
    <source>
        <dbReference type="PROSITE-ProRule" id="PRU00169"/>
    </source>
</evidence>
<evidence type="ECO:0000259" key="7">
    <source>
        <dbReference type="PROSITE" id="PS50113"/>
    </source>
</evidence>
<dbReference type="SUPFAM" id="SSF55874">
    <property type="entry name" value="ATPase domain of HSP90 chaperone/DNA topoisomerase II/histidine kinase"/>
    <property type="match status" value="1"/>
</dbReference>
<dbReference type="SUPFAM" id="SSF55785">
    <property type="entry name" value="PYP-like sensor domain (PAS domain)"/>
    <property type="match status" value="1"/>
</dbReference>
<dbReference type="PANTHER" id="PTHR43065:SF42">
    <property type="entry name" value="TWO-COMPONENT SENSOR PPRA"/>
    <property type="match status" value="1"/>
</dbReference>
<dbReference type="SMART" id="SM00388">
    <property type="entry name" value="HisKA"/>
    <property type="match status" value="1"/>
</dbReference>
<dbReference type="SMART" id="SM00387">
    <property type="entry name" value="HATPase_c"/>
    <property type="match status" value="1"/>
</dbReference>
<dbReference type="CDD" id="cd12915">
    <property type="entry name" value="PDC2_DGC_like"/>
    <property type="match status" value="1"/>
</dbReference>
<dbReference type="CDD" id="cd00156">
    <property type="entry name" value="REC"/>
    <property type="match status" value="1"/>
</dbReference>
<dbReference type="PROSITE" id="PS50110">
    <property type="entry name" value="RESPONSE_REGULATORY"/>
    <property type="match status" value="1"/>
</dbReference>
<feature type="modified residue" description="4-aspartylphosphate" evidence="4">
    <location>
        <position position="762"/>
    </location>
</feature>
<dbReference type="SUPFAM" id="SSF47384">
    <property type="entry name" value="Homodimeric domain of signal transducing histidine kinase"/>
    <property type="match status" value="1"/>
</dbReference>
<keyword evidence="3 4" id="KW-0597">Phosphoprotein</keyword>
<dbReference type="InterPro" id="IPR003594">
    <property type="entry name" value="HATPase_dom"/>
</dbReference>
<dbReference type="Proteomes" id="UP000252884">
    <property type="component" value="Unassembled WGS sequence"/>
</dbReference>
<organism evidence="8 9">
    <name type="scientific">Pseudorhodoferax soli</name>
    <dbReference type="NCBI Taxonomy" id="545864"/>
    <lineage>
        <taxon>Bacteria</taxon>
        <taxon>Pseudomonadati</taxon>
        <taxon>Pseudomonadota</taxon>
        <taxon>Betaproteobacteria</taxon>
        <taxon>Burkholderiales</taxon>
        <taxon>Comamonadaceae</taxon>
    </lineage>
</organism>
<dbReference type="PROSITE" id="PS50113">
    <property type="entry name" value="PAC"/>
    <property type="match status" value="1"/>
</dbReference>
<dbReference type="Gene3D" id="3.30.565.10">
    <property type="entry name" value="Histidine kinase-like ATPase, C-terminal domain"/>
    <property type="match status" value="1"/>
</dbReference>